<protein>
    <recommendedName>
        <fullName evidence="2 8">Shikimate dehydrogenase (NADP(+))</fullName>
        <shortName evidence="8">SDH</shortName>
        <ecNumber evidence="2 8">1.1.1.25</ecNumber>
    </recommendedName>
</protein>
<dbReference type="GO" id="GO:0005829">
    <property type="term" value="C:cytosol"/>
    <property type="evidence" value="ECO:0007669"/>
    <property type="project" value="TreeGrafter"/>
</dbReference>
<evidence type="ECO:0000256" key="8">
    <source>
        <dbReference type="HAMAP-Rule" id="MF_00222"/>
    </source>
</evidence>
<comment type="pathway">
    <text evidence="1 8">Metabolic intermediate biosynthesis; chorismate biosynthesis; chorismate from D-erythrose 4-phosphate and phosphoenolpyruvate: step 4/7.</text>
</comment>
<feature type="binding site" evidence="8">
    <location>
        <position position="225"/>
    </location>
    <ligand>
        <name>shikimate</name>
        <dbReference type="ChEBI" id="CHEBI:36208"/>
    </ligand>
</feature>
<accession>K9H520</accession>
<feature type="binding site" evidence="8">
    <location>
        <begin position="134"/>
        <end position="138"/>
    </location>
    <ligand>
        <name>NADP(+)</name>
        <dbReference type="ChEBI" id="CHEBI:58349"/>
    </ligand>
</feature>
<evidence type="ECO:0000256" key="6">
    <source>
        <dbReference type="ARBA" id="ARBA00023141"/>
    </source>
</evidence>
<evidence type="ECO:0000256" key="4">
    <source>
        <dbReference type="ARBA" id="ARBA00022857"/>
    </source>
</evidence>
<evidence type="ECO:0000313" key="11">
    <source>
        <dbReference type="EMBL" id="EKV32154.1"/>
    </source>
</evidence>
<dbReference type="RefSeq" id="WP_009539415.1">
    <property type="nucleotide sequence ID" value="NZ_ANHY01000004.1"/>
</dbReference>
<dbReference type="OrthoDB" id="9792692at2"/>
<feature type="binding site" evidence="8">
    <location>
        <position position="108"/>
    </location>
    <ligand>
        <name>shikimate</name>
        <dbReference type="ChEBI" id="CHEBI:36208"/>
    </ligand>
</feature>
<keyword evidence="12" id="KW-1185">Reference proteome</keyword>
<dbReference type="EMBL" id="ANHY01000004">
    <property type="protein sequence ID" value="EKV32154.1"/>
    <property type="molecule type" value="Genomic_DNA"/>
</dbReference>
<dbReference type="eggNOG" id="COG0169">
    <property type="taxonomic scope" value="Bacteria"/>
</dbReference>
<feature type="active site" description="Proton acceptor" evidence="8">
    <location>
        <position position="71"/>
    </location>
</feature>
<evidence type="ECO:0000259" key="9">
    <source>
        <dbReference type="Pfam" id="PF01488"/>
    </source>
</evidence>
<dbReference type="STRING" id="1238182.C882_3218"/>
<feature type="binding site" evidence="8">
    <location>
        <position position="246"/>
    </location>
    <ligand>
        <name>NADP(+)</name>
        <dbReference type="ChEBI" id="CHEBI:58349"/>
    </ligand>
</feature>
<evidence type="ECO:0000256" key="1">
    <source>
        <dbReference type="ARBA" id="ARBA00004871"/>
    </source>
</evidence>
<dbReference type="CDD" id="cd01065">
    <property type="entry name" value="NAD_bind_Shikimate_DH"/>
    <property type="match status" value="1"/>
</dbReference>
<comment type="subunit">
    <text evidence="8">Homodimer.</text>
</comment>
<dbReference type="PATRIC" id="fig|1238182.3.peg.966"/>
<dbReference type="GO" id="GO:0019632">
    <property type="term" value="P:shikimate metabolic process"/>
    <property type="evidence" value="ECO:0007669"/>
    <property type="project" value="InterPro"/>
</dbReference>
<feature type="binding site" evidence="8">
    <location>
        <position position="67"/>
    </location>
    <ligand>
        <name>shikimate</name>
        <dbReference type="ChEBI" id="CHEBI:36208"/>
    </ligand>
</feature>
<feature type="binding site" evidence="8">
    <location>
        <begin position="158"/>
        <end position="163"/>
    </location>
    <ligand>
        <name>NADP(+)</name>
        <dbReference type="ChEBI" id="CHEBI:58349"/>
    </ligand>
</feature>
<evidence type="ECO:0000259" key="10">
    <source>
        <dbReference type="Pfam" id="PF08501"/>
    </source>
</evidence>
<comment type="caution">
    <text evidence="11">The sequence shown here is derived from an EMBL/GenBank/DDBJ whole genome shotgun (WGS) entry which is preliminary data.</text>
</comment>
<feature type="domain" description="Shikimate dehydrogenase substrate binding N-terminal" evidence="10">
    <location>
        <begin position="12"/>
        <end position="94"/>
    </location>
</feature>
<dbReference type="SUPFAM" id="SSF51735">
    <property type="entry name" value="NAD(P)-binding Rossmann-fold domains"/>
    <property type="match status" value="1"/>
</dbReference>
<keyword evidence="3 8" id="KW-0028">Amino-acid biosynthesis</keyword>
<evidence type="ECO:0000256" key="5">
    <source>
        <dbReference type="ARBA" id="ARBA00023002"/>
    </source>
</evidence>
<dbReference type="Gene3D" id="3.40.50.10860">
    <property type="entry name" value="Leucine Dehydrogenase, chain A, domain 1"/>
    <property type="match status" value="1"/>
</dbReference>
<feature type="domain" description="Quinate/shikimate 5-dehydrogenase/glutamyl-tRNA reductase" evidence="9">
    <location>
        <begin position="130"/>
        <end position="196"/>
    </location>
</feature>
<dbReference type="InterPro" id="IPR036291">
    <property type="entry name" value="NAD(P)-bd_dom_sf"/>
</dbReference>
<feature type="binding site" evidence="8">
    <location>
        <position position="223"/>
    </location>
    <ligand>
        <name>NADP(+)</name>
        <dbReference type="ChEBI" id="CHEBI:58349"/>
    </ligand>
</feature>
<dbReference type="NCBIfam" id="TIGR00507">
    <property type="entry name" value="aroE"/>
    <property type="match status" value="1"/>
</dbReference>
<dbReference type="Pfam" id="PF01488">
    <property type="entry name" value="Shikimate_DH"/>
    <property type="match status" value="1"/>
</dbReference>
<evidence type="ECO:0000256" key="2">
    <source>
        <dbReference type="ARBA" id="ARBA00012962"/>
    </source>
</evidence>
<dbReference type="NCBIfam" id="NF001312">
    <property type="entry name" value="PRK00258.1-4"/>
    <property type="match status" value="1"/>
</dbReference>
<keyword evidence="5 8" id="KW-0560">Oxidoreductase</keyword>
<dbReference type="PANTHER" id="PTHR21089:SF1">
    <property type="entry name" value="BIFUNCTIONAL 3-DEHYDROQUINATE DEHYDRATASE_SHIKIMATE DEHYDROGENASE, CHLOROPLASTIC"/>
    <property type="match status" value="1"/>
</dbReference>
<sequence>MMMSGKTRVAGVMGWPVTHSRSPRLHGWWLEEHGIDGAYIPLPVRPEDFATAVRALPMLGFAGANVTVPHKEAALRACDDVSDLAERIGAVNTLVCRDDGTLYGDNTDGFGFLENLRAGCRGWQADAGPAVVLGAGGAARAVVAALQDAGCPEVRLTNRTRARAEELAASLGGAMTVVDWDARAEALDGAGLLVNTTTLGMEGAPPLEMPLDPLPRGALVTDIVYAPLVTDLLTRAEARGNPVVDGLGMLLHQGRPGFEAWFGVFPEVTDDLRRFVLGEPGA</sequence>
<dbReference type="InterPro" id="IPR046346">
    <property type="entry name" value="Aminoacid_DH-like_N_sf"/>
</dbReference>
<dbReference type="Gene3D" id="3.40.50.720">
    <property type="entry name" value="NAD(P)-binding Rossmann-like Domain"/>
    <property type="match status" value="1"/>
</dbReference>
<dbReference type="GO" id="GO:0009423">
    <property type="term" value="P:chorismate biosynthetic process"/>
    <property type="evidence" value="ECO:0007669"/>
    <property type="project" value="UniProtKB-UniRule"/>
</dbReference>
<comment type="function">
    <text evidence="8">Involved in the biosynthesis of the chorismate, which leads to the biosynthesis of aromatic amino acids. Catalyzes the reversible NADPH linked reduction of 3-dehydroshikimate (DHSA) to yield shikimate (SA).</text>
</comment>
<evidence type="ECO:0000313" key="12">
    <source>
        <dbReference type="Proteomes" id="UP000009881"/>
    </source>
</evidence>
<feature type="binding site" evidence="8">
    <location>
        <position position="253"/>
    </location>
    <ligand>
        <name>shikimate</name>
        <dbReference type="ChEBI" id="CHEBI:36208"/>
    </ligand>
</feature>
<dbReference type="GO" id="GO:0009073">
    <property type="term" value="P:aromatic amino acid family biosynthetic process"/>
    <property type="evidence" value="ECO:0007669"/>
    <property type="project" value="UniProtKB-KW"/>
</dbReference>
<dbReference type="InterPro" id="IPR011342">
    <property type="entry name" value="Shikimate_DH"/>
</dbReference>
<feature type="binding site" evidence="8">
    <location>
        <position position="83"/>
    </location>
    <ligand>
        <name>NADP(+)</name>
        <dbReference type="ChEBI" id="CHEBI:58349"/>
    </ligand>
</feature>
<dbReference type="InterPro" id="IPR006151">
    <property type="entry name" value="Shikm_DH/Glu-tRNA_Rdtase"/>
</dbReference>
<feature type="binding site" evidence="8">
    <location>
        <position position="92"/>
    </location>
    <ligand>
        <name>shikimate</name>
        <dbReference type="ChEBI" id="CHEBI:36208"/>
    </ligand>
</feature>
<dbReference type="SUPFAM" id="SSF53223">
    <property type="entry name" value="Aminoacid dehydrogenase-like, N-terminal domain"/>
    <property type="match status" value="1"/>
</dbReference>
<dbReference type="GO" id="GO:0008652">
    <property type="term" value="P:amino acid biosynthetic process"/>
    <property type="evidence" value="ECO:0007669"/>
    <property type="project" value="UniProtKB-KW"/>
</dbReference>
<evidence type="ECO:0000256" key="3">
    <source>
        <dbReference type="ARBA" id="ARBA00022605"/>
    </source>
</evidence>
<dbReference type="GO" id="GO:0050661">
    <property type="term" value="F:NADP binding"/>
    <property type="evidence" value="ECO:0007669"/>
    <property type="project" value="InterPro"/>
</dbReference>
<dbReference type="Pfam" id="PF08501">
    <property type="entry name" value="Shikimate_dh_N"/>
    <property type="match status" value="1"/>
</dbReference>
<keyword evidence="4 8" id="KW-0521">NADP</keyword>
<proteinExistence type="inferred from homology"/>
<evidence type="ECO:0000256" key="7">
    <source>
        <dbReference type="ARBA" id="ARBA00049442"/>
    </source>
</evidence>
<keyword evidence="6 8" id="KW-0057">Aromatic amino acid biosynthesis</keyword>
<reference evidence="11 12" key="1">
    <citation type="journal article" date="2013" name="Genome Announc.">
        <title>Draft Genome Sequence of an Alphaproteobacterium, Caenispirillum salinarum AK4(T), Isolated from a Solar Saltern.</title>
        <authorList>
            <person name="Khatri I."/>
            <person name="Singh A."/>
            <person name="Korpole S."/>
            <person name="Pinnaka A.K."/>
            <person name="Subramanian S."/>
        </authorList>
    </citation>
    <scope>NUCLEOTIDE SEQUENCE [LARGE SCALE GENOMIC DNA]</scope>
    <source>
        <strain evidence="11 12">AK4</strain>
    </source>
</reference>
<dbReference type="EC" id="1.1.1.25" evidence="2 8"/>
<dbReference type="GO" id="GO:0004764">
    <property type="term" value="F:shikimate 3-dehydrogenase (NADP+) activity"/>
    <property type="evidence" value="ECO:0007669"/>
    <property type="project" value="UniProtKB-UniRule"/>
</dbReference>
<dbReference type="Proteomes" id="UP000009881">
    <property type="component" value="Unassembled WGS sequence"/>
</dbReference>
<comment type="similarity">
    <text evidence="8">Belongs to the shikimate dehydrogenase family.</text>
</comment>
<dbReference type="AlphaFoldDB" id="K9H520"/>
<dbReference type="InterPro" id="IPR013708">
    <property type="entry name" value="Shikimate_DH-bd_N"/>
</dbReference>
<dbReference type="PANTHER" id="PTHR21089">
    <property type="entry name" value="SHIKIMATE DEHYDROGENASE"/>
    <property type="match status" value="1"/>
</dbReference>
<organism evidence="11 12">
    <name type="scientific">Caenispirillum salinarum AK4</name>
    <dbReference type="NCBI Taxonomy" id="1238182"/>
    <lineage>
        <taxon>Bacteria</taxon>
        <taxon>Pseudomonadati</taxon>
        <taxon>Pseudomonadota</taxon>
        <taxon>Alphaproteobacteria</taxon>
        <taxon>Rhodospirillales</taxon>
        <taxon>Novispirillaceae</taxon>
        <taxon>Caenispirillum</taxon>
    </lineage>
</organism>
<dbReference type="HAMAP" id="MF_00222">
    <property type="entry name" value="Shikimate_DH_AroE"/>
    <property type="match status" value="1"/>
</dbReference>
<gene>
    <name evidence="8" type="primary">aroE</name>
    <name evidence="11" type="ORF">C882_3218</name>
</gene>
<name>K9H520_9PROT</name>
<comment type="catalytic activity">
    <reaction evidence="7 8">
        <text>shikimate + NADP(+) = 3-dehydroshikimate + NADPH + H(+)</text>
        <dbReference type="Rhea" id="RHEA:17737"/>
        <dbReference type="ChEBI" id="CHEBI:15378"/>
        <dbReference type="ChEBI" id="CHEBI:16630"/>
        <dbReference type="ChEBI" id="CHEBI:36208"/>
        <dbReference type="ChEBI" id="CHEBI:57783"/>
        <dbReference type="ChEBI" id="CHEBI:58349"/>
        <dbReference type="EC" id="1.1.1.25"/>
    </reaction>
</comment>
<dbReference type="InterPro" id="IPR022893">
    <property type="entry name" value="Shikimate_DH_fam"/>
</dbReference>
<feature type="binding site" evidence="8">
    <location>
        <begin position="20"/>
        <end position="22"/>
    </location>
    <ligand>
        <name>shikimate</name>
        <dbReference type="ChEBI" id="CHEBI:36208"/>
    </ligand>
</feature>
<dbReference type="UniPathway" id="UPA00053">
    <property type="reaction ID" value="UER00087"/>
</dbReference>